<feature type="compositionally biased region" description="Polar residues" evidence="1">
    <location>
        <begin position="119"/>
        <end position="131"/>
    </location>
</feature>
<feature type="domain" description="Subtelomeric hrmA-associated cluster protein AFUB-079030/YDR124W-like helical bundle" evidence="2">
    <location>
        <begin position="173"/>
        <end position="264"/>
    </location>
</feature>
<keyword evidence="4" id="KW-1185">Reference proteome</keyword>
<name>A0A6A5KHR9_9PLEO</name>
<dbReference type="PANTHER" id="PTHR36102">
    <property type="entry name" value="CHROMOSOME 10, WHOLE GENOME SHOTGUN SEQUENCE"/>
    <property type="match status" value="1"/>
</dbReference>
<dbReference type="PANTHER" id="PTHR36102:SF1">
    <property type="entry name" value="YDR124W-LIKE HELICAL BUNDLE DOMAIN-CONTAINING PROTEIN"/>
    <property type="match status" value="1"/>
</dbReference>
<feature type="region of interest" description="Disordered" evidence="1">
    <location>
        <begin position="285"/>
        <end position="305"/>
    </location>
</feature>
<feature type="region of interest" description="Disordered" evidence="1">
    <location>
        <begin position="336"/>
        <end position="406"/>
    </location>
</feature>
<dbReference type="InterPro" id="IPR047092">
    <property type="entry name" value="AFUB_07903/YDR124W-like_hel"/>
</dbReference>
<feature type="region of interest" description="Disordered" evidence="1">
    <location>
        <begin position="1"/>
        <end position="56"/>
    </location>
</feature>
<feature type="region of interest" description="Disordered" evidence="1">
    <location>
        <begin position="476"/>
        <end position="518"/>
    </location>
</feature>
<gene>
    <name evidence="3" type="ORF">BDW02DRAFT_645047</name>
</gene>
<feature type="region of interest" description="Disordered" evidence="1">
    <location>
        <begin position="118"/>
        <end position="142"/>
    </location>
</feature>
<evidence type="ECO:0000313" key="3">
    <source>
        <dbReference type="EMBL" id="KAF1837855.1"/>
    </source>
</evidence>
<accession>A0A6A5KHR9</accession>
<feature type="region of interest" description="Disordered" evidence="1">
    <location>
        <begin position="434"/>
        <end position="460"/>
    </location>
</feature>
<proteinExistence type="predicted"/>
<reference evidence="3" key="1">
    <citation type="submission" date="2020-01" db="EMBL/GenBank/DDBJ databases">
        <authorList>
            <consortium name="DOE Joint Genome Institute"/>
            <person name="Haridas S."/>
            <person name="Albert R."/>
            <person name="Binder M."/>
            <person name="Bloem J."/>
            <person name="Labutti K."/>
            <person name="Salamov A."/>
            <person name="Andreopoulos B."/>
            <person name="Baker S.E."/>
            <person name="Barry K."/>
            <person name="Bills G."/>
            <person name="Bluhm B.H."/>
            <person name="Cannon C."/>
            <person name="Castanera R."/>
            <person name="Culley D.E."/>
            <person name="Daum C."/>
            <person name="Ezra D."/>
            <person name="Gonzalez J.B."/>
            <person name="Henrissat B."/>
            <person name="Kuo A."/>
            <person name="Liang C."/>
            <person name="Lipzen A."/>
            <person name="Lutzoni F."/>
            <person name="Magnuson J."/>
            <person name="Mondo S."/>
            <person name="Nolan M."/>
            <person name="Ohm R."/>
            <person name="Pangilinan J."/>
            <person name="Park H.-J."/>
            <person name="Ramirez L."/>
            <person name="Alfaro M."/>
            <person name="Sun H."/>
            <person name="Tritt A."/>
            <person name="Yoshinaga Y."/>
            <person name="Zwiers L.-H."/>
            <person name="Turgeon B.G."/>
            <person name="Goodwin S.B."/>
            <person name="Spatafora J.W."/>
            <person name="Crous P.W."/>
            <person name="Grigoriev I.V."/>
        </authorList>
    </citation>
    <scope>NUCLEOTIDE SEQUENCE</scope>
    <source>
        <strain evidence="3">P77</strain>
    </source>
</reference>
<dbReference type="AlphaFoldDB" id="A0A6A5KHR9"/>
<evidence type="ECO:0000259" key="2">
    <source>
        <dbReference type="Pfam" id="PF11001"/>
    </source>
</evidence>
<evidence type="ECO:0000256" key="1">
    <source>
        <dbReference type="SAM" id="MobiDB-lite"/>
    </source>
</evidence>
<protein>
    <recommendedName>
        <fullName evidence="2">Subtelomeric hrmA-associated cluster protein AFUB-079030/YDR124W-like helical bundle domain-containing protein</fullName>
    </recommendedName>
</protein>
<feature type="compositionally biased region" description="Polar residues" evidence="1">
    <location>
        <begin position="445"/>
        <end position="457"/>
    </location>
</feature>
<dbReference type="OrthoDB" id="5338458at2759"/>
<feature type="compositionally biased region" description="Polar residues" evidence="1">
    <location>
        <begin position="491"/>
        <end position="502"/>
    </location>
</feature>
<organism evidence="3 4">
    <name type="scientific">Decorospora gaudefroyi</name>
    <dbReference type="NCBI Taxonomy" id="184978"/>
    <lineage>
        <taxon>Eukaryota</taxon>
        <taxon>Fungi</taxon>
        <taxon>Dikarya</taxon>
        <taxon>Ascomycota</taxon>
        <taxon>Pezizomycotina</taxon>
        <taxon>Dothideomycetes</taxon>
        <taxon>Pleosporomycetidae</taxon>
        <taxon>Pleosporales</taxon>
        <taxon>Pleosporineae</taxon>
        <taxon>Pleosporaceae</taxon>
        <taxon>Decorospora</taxon>
    </lineage>
</organism>
<dbReference type="InterPro" id="IPR021264">
    <property type="entry name" value="AFUB_079030/YDR124W-like"/>
</dbReference>
<dbReference type="Proteomes" id="UP000800040">
    <property type="component" value="Unassembled WGS sequence"/>
</dbReference>
<dbReference type="Pfam" id="PF11001">
    <property type="entry name" value="AFUB_07903_YDR124W_hel"/>
    <property type="match status" value="1"/>
</dbReference>
<sequence length="577" mass="64322">MGRSRAADRSGVHSKEGRPTRVGKGGPAKKNELGQDAWATVYGGKNGGRESQATHADEATVTVKVQQDEQEDHVVVPVLPTAIAQGPWKITSPDGREHIIHQPIPGLEHLWHGAVPSQGAVTTPGPRQQTLKRSRSNEREPTTAYLRYLSDDDNEEEGNVIRGTTEHTRNFYIGNRRALQRFFRQRLVELTMKPLRPIVTAWIKQLEPRRLSRYGPYHKKLARTQPPGSTPPWWPRNVPYEEPSHLDKTSLLALAVDLMLQHRVSDAPKRREPWAEKMREQAVYAVKSTPPDQFSSSKGPGFSQRMRGRALSEILPSLFDVAQSYEDHLVQYQLYDGSGHEDPKTGKRVSWRPLARPSRQPAPKKRLRTSRGTPAPKIESDDDASGDETEVDDTMTDSEIRRARKRAQVPVPAPYYSNPPASHWQAPVPAHMAAPTVSPQDMRPDSSTTTPNTSFGQSMHGLQLGESMDLDVQAQNQNAFPSGPPMHYSPSRPSFSNHTYPSEQDGGPPSTFVPGPPPGYEQAFEMYHGSYPPHFGDVTFTDSVNVGHVHFPYSYHQGYPPHGGLEFIPSYAGDSCH</sequence>
<dbReference type="EMBL" id="ML975257">
    <property type="protein sequence ID" value="KAF1837855.1"/>
    <property type="molecule type" value="Genomic_DNA"/>
</dbReference>
<evidence type="ECO:0000313" key="4">
    <source>
        <dbReference type="Proteomes" id="UP000800040"/>
    </source>
</evidence>
<feature type="compositionally biased region" description="Acidic residues" evidence="1">
    <location>
        <begin position="380"/>
        <end position="396"/>
    </location>
</feature>
<feature type="compositionally biased region" description="Basic and acidic residues" evidence="1">
    <location>
        <begin position="1"/>
        <end position="19"/>
    </location>
</feature>